<evidence type="ECO:0000259" key="3">
    <source>
        <dbReference type="Pfam" id="PF12881"/>
    </source>
</evidence>
<dbReference type="EMBL" id="JAULJE010000015">
    <property type="protein sequence ID" value="KAK1334637.1"/>
    <property type="molecule type" value="Genomic_DNA"/>
</dbReference>
<dbReference type="InterPro" id="IPR024310">
    <property type="entry name" value="NUT"/>
</dbReference>
<evidence type="ECO:0000256" key="2">
    <source>
        <dbReference type="SAM" id="MobiDB-lite"/>
    </source>
</evidence>
<comment type="similarity">
    <text evidence="1">Belongs to the NUT family.</text>
</comment>
<feature type="region of interest" description="Disordered" evidence="2">
    <location>
        <begin position="386"/>
        <end position="448"/>
    </location>
</feature>
<dbReference type="Pfam" id="PF12881">
    <property type="entry name" value="NUT"/>
    <property type="match status" value="1"/>
</dbReference>
<dbReference type="InterPro" id="IPR024309">
    <property type="entry name" value="NUT_N"/>
</dbReference>
<feature type="region of interest" description="Disordered" evidence="2">
    <location>
        <begin position="697"/>
        <end position="834"/>
    </location>
</feature>
<sequence length="834" mass="89131">MGPNMLDTAYSQRPFGCLELTSEIGIIPNWRSERDNDLRTFATSAVCPSKWPSLVRLMALVPQRLKGPERLSAVCWFPPPFPLSFVSTASAARGADVSLKPGAFMTPFMAQPCPPPSTGPAHRPPGEQHLPLPRTPSFPPARPLVLPAWPRTPLVAGDAGQGPVGTGADNIMDQVRSEGRRPRPSQTQTIVLTQAPLYGSAPGALWGCCVSCTPLLGSHCCGDDYARLGFWGRPGRQWRLVSRPSSSSSTASCPAGPRRPPSGPWNTATRGFQEGGLAAFQSRASLEDASNPKSVSEDFRRWQRFKALARGHLPQSPDAAALCCFLMPALRPLSCLKPTMTLEEGIGRAMQEWQRKSTCDRRVYFEMAEKFMAFEAEEQMQVQKLQLKKGAQTQPPPAPPRPDPRGPPAPVVGRQPAPTPRKAVPSAQCTHTPQPPWETESRDGIPPAAEQEDMDITDELPMGAPGGGWEDEVKEWLQDEGLLSYLDQLCSQEDFVTQVEEVIDPQFLKQMNSPDAQQDPLALAEELEQEEGLTVAQLAEERLLASEEGGVQAPPSHGAPLWDSSPSESASSPDARRREPGPQLGVSDTACPPETGFQDRQRRGPAHAPRSRPPAAAVSSGREEHPPLRARCPPAAPQGHGPADCARGPRGACVSGEASLAREPLGPADRPRGDEEDLASLAFLWASPGRLLPCALSLSPVPASGLARPGGRGPRGAAQSRSLQRRGLSRAPPAAGQPGKCALGGGPAHAEKTPRPGAELGVWGSPALAPGLVPSSQPHKRKCDPSDPGSWRKRHCSQYGAEGGAPHCQRPEGPRLHGTWLSPRGAKGSLSSQG</sequence>
<dbReference type="PANTHER" id="PTHR22879:SF14">
    <property type="entry name" value="NUT FAMILY MEMBER 2A-RELATED"/>
    <property type="match status" value="1"/>
</dbReference>
<evidence type="ECO:0000313" key="5">
    <source>
        <dbReference type="Proteomes" id="UP001177744"/>
    </source>
</evidence>
<comment type="caution">
    <text evidence="4">The sequence shown here is derived from an EMBL/GenBank/DDBJ whole genome shotgun (WGS) entry which is preliminary data.</text>
</comment>
<feature type="region of interest" description="Disordered" evidence="2">
    <location>
        <begin position="539"/>
        <end position="652"/>
    </location>
</feature>
<gene>
    <name evidence="4" type="ORF">QTO34_005644</name>
</gene>
<feature type="compositionally biased region" description="Low complexity" evidence="2">
    <location>
        <begin position="242"/>
        <end position="252"/>
    </location>
</feature>
<proteinExistence type="inferred from homology"/>
<dbReference type="PANTHER" id="PTHR22879">
    <property type="entry name" value="NUT FAMILY MEMBER 1"/>
    <property type="match status" value="1"/>
</dbReference>
<protein>
    <recommendedName>
        <fullName evidence="3">Nuclear Testis protein N-terminal domain-containing protein</fullName>
    </recommendedName>
</protein>
<dbReference type="AlphaFoldDB" id="A0AA40LJK1"/>
<evidence type="ECO:0000256" key="1">
    <source>
        <dbReference type="ARBA" id="ARBA00010586"/>
    </source>
</evidence>
<organism evidence="4 5">
    <name type="scientific">Cnephaeus nilssonii</name>
    <name type="common">Northern bat</name>
    <name type="synonym">Eptesicus nilssonii</name>
    <dbReference type="NCBI Taxonomy" id="3371016"/>
    <lineage>
        <taxon>Eukaryota</taxon>
        <taxon>Metazoa</taxon>
        <taxon>Chordata</taxon>
        <taxon>Craniata</taxon>
        <taxon>Vertebrata</taxon>
        <taxon>Euteleostomi</taxon>
        <taxon>Mammalia</taxon>
        <taxon>Eutheria</taxon>
        <taxon>Laurasiatheria</taxon>
        <taxon>Chiroptera</taxon>
        <taxon>Yangochiroptera</taxon>
        <taxon>Vespertilionidae</taxon>
        <taxon>Cnephaeus</taxon>
    </lineage>
</organism>
<name>A0AA40LJK1_CNENI</name>
<feature type="compositionally biased region" description="Pro residues" evidence="2">
    <location>
        <begin position="394"/>
        <end position="410"/>
    </location>
</feature>
<dbReference type="Proteomes" id="UP001177744">
    <property type="component" value="Unassembled WGS sequence"/>
</dbReference>
<feature type="domain" description="Nuclear Testis protein N-terminal" evidence="3">
    <location>
        <begin position="97"/>
        <end position="795"/>
    </location>
</feature>
<evidence type="ECO:0000313" key="4">
    <source>
        <dbReference type="EMBL" id="KAK1334637.1"/>
    </source>
</evidence>
<accession>A0AA40LJK1</accession>
<keyword evidence="5" id="KW-1185">Reference proteome</keyword>
<feature type="compositionally biased region" description="Low complexity" evidence="2">
    <location>
        <begin position="563"/>
        <end position="573"/>
    </location>
</feature>
<feature type="region of interest" description="Disordered" evidence="2">
    <location>
        <begin position="240"/>
        <end position="270"/>
    </location>
</feature>
<reference evidence="4" key="1">
    <citation type="submission" date="2023-06" db="EMBL/GenBank/DDBJ databases">
        <title>Reference genome for the Northern bat (Eptesicus nilssonii), a most northern bat species.</title>
        <authorList>
            <person name="Laine V.N."/>
            <person name="Pulliainen A.T."/>
            <person name="Lilley T.M."/>
        </authorList>
    </citation>
    <scope>NUCLEOTIDE SEQUENCE</scope>
    <source>
        <strain evidence="4">BLF_Eptnil</strain>
        <tissue evidence="4">Kidney</tissue>
    </source>
</reference>